<evidence type="ECO:0000313" key="2">
    <source>
        <dbReference type="EMBL" id="MBB1117427.1"/>
    </source>
</evidence>
<dbReference type="EMBL" id="LDJH01000025">
    <property type="protein sequence ID" value="KRG55405.1"/>
    <property type="molecule type" value="Genomic_DNA"/>
</dbReference>
<organism evidence="1 3">
    <name type="scientific">Stenotrophomonas koreensis</name>
    <dbReference type="NCBI Taxonomy" id="266128"/>
    <lineage>
        <taxon>Bacteria</taxon>
        <taxon>Pseudomonadati</taxon>
        <taxon>Pseudomonadota</taxon>
        <taxon>Gammaproteobacteria</taxon>
        <taxon>Lysobacterales</taxon>
        <taxon>Lysobacteraceae</taxon>
        <taxon>Stenotrophomonas</taxon>
    </lineage>
</organism>
<name>A0A0R0BDL5_9GAMM</name>
<sequence>MQTVIVLFNLKPGVDVAQYEAWARDSDLPVVNGLPSVEKFEVLKASGLLIGEGASPYQYIEIIRVPDMAAFGADLSDPAAQAGAAQFQQFADNPLFILTSAI</sequence>
<evidence type="ECO:0000313" key="3">
    <source>
        <dbReference type="Proteomes" id="UP000051254"/>
    </source>
</evidence>
<dbReference type="AlphaFoldDB" id="A0A0R0BDL5"/>
<protein>
    <submittedName>
        <fullName evidence="1">REDY-like protein HapK</fullName>
    </submittedName>
</protein>
<dbReference type="EMBL" id="JACIUV010000004">
    <property type="protein sequence ID" value="MBB1117427.1"/>
    <property type="molecule type" value="Genomic_DNA"/>
</dbReference>
<dbReference type="InterPro" id="IPR011008">
    <property type="entry name" value="Dimeric_a/b-barrel"/>
</dbReference>
<dbReference type="RefSeq" id="WP_057667104.1">
    <property type="nucleotide sequence ID" value="NZ_JACIUV010000004.1"/>
</dbReference>
<comment type="caution">
    <text evidence="1">The sequence shown here is derived from an EMBL/GenBank/DDBJ whole genome shotgun (WGS) entry which is preliminary data.</text>
</comment>
<dbReference type="PATRIC" id="fig|266128.3.peg.1456"/>
<evidence type="ECO:0000313" key="1">
    <source>
        <dbReference type="EMBL" id="KRG55405.1"/>
    </source>
</evidence>
<dbReference type="Proteomes" id="UP000550609">
    <property type="component" value="Unassembled WGS sequence"/>
</dbReference>
<dbReference type="OrthoDB" id="4731620at2"/>
<accession>A0A7W3V1N4</accession>
<gene>
    <name evidence="1" type="ORF">ABB25_11950</name>
    <name evidence="2" type="ORF">H4O09_10245</name>
</gene>
<dbReference type="SUPFAM" id="SSF54909">
    <property type="entry name" value="Dimeric alpha+beta barrel"/>
    <property type="match status" value="1"/>
</dbReference>
<reference evidence="1 3" key="1">
    <citation type="submission" date="2015-05" db="EMBL/GenBank/DDBJ databases">
        <title>Genome sequencing and analysis of members of genus Stenotrophomonas.</title>
        <authorList>
            <person name="Patil P.P."/>
            <person name="Midha S."/>
            <person name="Patil P.B."/>
        </authorList>
    </citation>
    <scope>NUCLEOTIDE SEQUENCE [LARGE SCALE GENOMIC DNA]</scope>
    <source>
        <strain evidence="1 3">DSM 17805</strain>
    </source>
</reference>
<dbReference type="Gene3D" id="3.30.70.100">
    <property type="match status" value="1"/>
</dbReference>
<accession>A0A0R0BDL5</accession>
<dbReference type="Pfam" id="PF11639">
    <property type="entry name" value="HapK"/>
    <property type="match status" value="1"/>
</dbReference>
<keyword evidence="3" id="KW-1185">Reference proteome</keyword>
<dbReference type="InterPro" id="IPR021667">
    <property type="entry name" value="HapK"/>
</dbReference>
<evidence type="ECO:0000313" key="4">
    <source>
        <dbReference type="Proteomes" id="UP000550609"/>
    </source>
</evidence>
<dbReference type="Proteomes" id="UP000051254">
    <property type="component" value="Unassembled WGS sequence"/>
</dbReference>
<dbReference type="STRING" id="266128.ABB25_11950"/>
<reference evidence="2 4" key="2">
    <citation type="submission" date="2020-08" db="EMBL/GenBank/DDBJ databases">
        <title>Stenotrophomonas sp. W1S232.</title>
        <authorList>
            <person name="Deng Y."/>
        </authorList>
    </citation>
    <scope>NUCLEOTIDE SEQUENCE [LARGE SCALE GENOMIC DNA]</scope>
    <source>
        <strain evidence="2 4">W1S232</strain>
    </source>
</reference>
<proteinExistence type="predicted"/>